<gene>
    <name evidence="2" type="ORF">Pfra01_000245000</name>
</gene>
<dbReference type="Proteomes" id="UP001165121">
    <property type="component" value="Unassembled WGS sequence"/>
</dbReference>
<sequence>MTTIRQSQGSPNGNGEGITGARLHARAVRATRYYRPVPADGRDSDEVIQGRISPTGLSLQWGYTSPDGAQVFYGEAALMKHVLKTGLLDTNEILTSQSAPTPQAAANTTSTSAAARTRGASAAAKRTSTDASAERTSTGTDARTASSTTTTARTTRPEAASKCSMAHNRAQQSDSTDIRIGVVRIDTSV</sequence>
<dbReference type="OrthoDB" id="128887at2759"/>
<keyword evidence="3" id="KW-1185">Reference proteome</keyword>
<evidence type="ECO:0000313" key="3">
    <source>
        <dbReference type="Proteomes" id="UP001165121"/>
    </source>
</evidence>
<organism evidence="2 3">
    <name type="scientific">Phytophthora fragariaefolia</name>
    <dbReference type="NCBI Taxonomy" id="1490495"/>
    <lineage>
        <taxon>Eukaryota</taxon>
        <taxon>Sar</taxon>
        <taxon>Stramenopiles</taxon>
        <taxon>Oomycota</taxon>
        <taxon>Peronosporomycetes</taxon>
        <taxon>Peronosporales</taxon>
        <taxon>Peronosporaceae</taxon>
        <taxon>Phytophthora</taxon>
    </lineage>
</organism>
<proteinExistence type="predicted"/>
<feature type="compositionally biased region" description="Low complexity" evidence="1">
    <location>
        <begin position="135"/>
        <end position="161"/>
    </location>
</feature>
<feature type="compositionally biased region" description="Polar residues" evidence="1">
    <location>
        <begin position="1"/>
        <end position="11"/>
    </location>
</feature>
<feature type="region of interest" description="Disordered" evidence="1">
    <location>
        <begin position="98"/>
        <end position="175"/>
    </location>
</feature>
<dbReference type="AlphaFoldDB" id="A0A9W6TUT7"/>
<feature type="compositionally biased region" description="Low complexity" evidence="1">
    <location>
        <begin position="98"/>
        <end position="126"/>
    </location>
</feature>
<evidence type="ECO:0000313" key="2">
    <source>
        <dbReference type="EMBL" id="GMF20453.1"/>
    </source>
</evidence>
<dbReference type="EMBL" id="BSXT01000196">
    <property type="protein sequence ID" value="GMF20453.1"/>
    <property type="molecule type" value="Genomic_DNA"/>
</dbReference>
<accession>A0A9W6TUT7</accession>
<protein>
    <submittedName>
        <fullName evidence="2">Unnamed protein product</fullName>
    </submittedName>
</protein>
<feature type="region of interest" description="Disordered" evidence="1">
    <location>
        <begin position="1"/>
        <end position="20"/>
    </location>
</feature>
<comment type="caution">
    <text evidence="2">The sequence shown here is derived from an EMBL/GenBank/DDBJ whole genome shotgun (WGS) entry which is preliminary data.</text>
</comment>
<evidence type="ECO:0000256" key="1">
    <source>
        <dbReference type="SAM" id="MobiDB-lite"/>
    </source>
</evidence>
<reference evidence="2" key="1">
    <citation type="submission" date="2023-04" db="EMBL/GenBank/DDBJ databases">
        <title>Phytophthora fragariaefolia NBRC 109709.</title>
        <authorList>
            <person name="Ichikawa N."/>
            <person name="Sato H."/>
            <person name="Tonouchi N."/>
        </authorList>
    </citation>
    <scope>NUCLEOTIDE SEQUENCE</scope>
    <source>
        <strain evidence="2">NBRC 109709</strain>
    </source>
</reference>
<name>A0A9W6TUT7_9STRA</name>